<evidence type="ECO:0000313" key="3">
    <source>
        <dbReference type="EMBL" id="KAF6215837.1"/>
    </source>
</evidence>
<feature type="compositionally biased region" description="Basic residues" evidence="1">
    <location>
        <begin position="222"/>
        <end position="231"/>
    </location>
</feature>
<keyword evidence="4" id="KW-1185">Reference proteome</keyword>
<proteinExistence type="predicted"/>
<feature type="region of interest" description="Disordered" evidence="1">
    <location>
        <begin position="201"/>
        <end position="233"/>
    </location>
</feature>
<dbReference type="InterPro" id="IPR044822">
    <property type="entry name" value="Myb_DNA-bind_4"/>
</dbReference>
<name>A0A6A4KNV7_APOLU</name>
<accession>A0A6A4KNV7</accession>
<dbReference type="OrthoDB" id="6620120at2759"/>
<organism evidence="3 4">
    <name type="scientific">Apolygus lucorum</name>
    <name type="common">Small green plant bug</name>
    <name type="synonym">Lygocoris lucorum</name>
    <dbReference type="NCBI Taxonomy" id="248454"/>
    <lineage>
        <taxon>Eukaryota</taxon>
        <taxon>Metazoa</taxon>
        <taxon>Ecdysozoa</taxon>
        <taxon>Arthropoda</taxon>
        <taxon>Hexapoda</taxon>
        <taxon>Insecta</taxon>
        <taxon>Pterygota</taxon>
        <taxon>Neoptera</taxon>
        <taxon>Paraneoptera</taxon>
        <taxon>Hemiptera</taxon>
        <taxon>Heteroptera</taxon>
        <taxon>Panheteroptera</taxon>
        <taxon>Cimicomorpha</taxon>
        <taxon>Miridae</taxon>
        <taxon>Mirini</taxon>
        <taxon>Apolygus</taxon>
    </lineage>
</organism>
<comment type="caution">
    <text evidence="3">The sequence shown here is derived from an EMBL/GenBank/DDBJ whole genome shotgun (WGS) entry which is preliminary data.</text>
</comment>
<dbReference type="AlphaFoldDB" id="A0A6A4KNV7"/>
<dbReference type="Proteomes" id="UP000466442">
    <property type="component" value="Linkage Group LG1"/>
</dbReference>
<feature type="domain" description="Myb/SANT-like DNA-binding" evidence="2">
    <location>
        <begin position="53"/>
        <end position="135"/>
    </location>
</feature>
<evidence type="ECO:0000256" key="1">
    <source>
        <dbReference type="SAM" id="MobiDB-lite"/>
    </source>
</evidence>
<protein>
    <recommendedName>
        <fullName evidence="2">Myb/SANT-like DNA-binding domain-containing protein</fullName>
    </recommendedName>
</protein>
<evidence type="ECO:0000259" key="2">
    <source>
        <dbReference type="Pfam" id="PF13837"/>
    </source>
</evidence>
<dbReference type="Gene3D" id="1.10.10.60">
    <property type="entry name" value="Homeodomain-like"/>
    <property type="match status" value="1"/>
</dbReference>
<dbReference type="EMBL" id="WIXP02000001">
    <property type="protein sequence ID" value="KAF6215837.1"/>
    <property type="molecule type" value="Genomic_DNA"/>
</dbReference>
<reference evidence="3" key="1">
    <citation type="journal article" date="2021" name="Mol. Ecol. Resour.">
        <title>Apolygus lucorum genome provides insights into omnivorousness and mesophyll feeding.</title>
        <authorList>
            <person name="Liu Y."/>
            <person name="Liu H."/>
            <person name="Wang H."/>
            <person name="Huang T."/>
            <person name="Liu B."/>
            <person name="Yang B."/>
            <person name="Yin L."/>
            <person name="Li B."/>
            <person name="Zhang Y."/>
            <person name="Zhang S."/>
            <person name="Jiang F."/>
            <person name="Zhang X."/>
            <person name="Ren Y."/>
            <person name="Wang B."/>
            <person name="Wang S."/>
            <person name="Lu Y."/>
            <person name="Wu K."/>
            <person name="Fan W."/>
            <person name="Wang G."/>
        </authorList>
    </citation>
    <scope>NUCLEOTIDE SEQUENCE</scope>
    <source>
        <strain evidence="3">12Hb</strain>
    </source>
</reference>
<dbReference type="Pfam" id="PF13837">
    <property type="entry name" value="Myb_DNA-bind_4"/>
    <property type="match status" value="1"/>
</dbReference>
<sequence>MMANEVIELCVGDDLQEFLNLHGQQLFKVVEVNEEEVNEGTTNDHDARVQEQCTWTRPMVLTLINEHKENFSRVGKSLKSLKVMFTLIASKLNKTFKTNLSGDQVNNKWKSLERSYKKKKDNDRSTGRGAKYFEYEAELDEVFCKSKKIYPDLLLSENEVITSEASLPIPAKPSAATVATSHPPSVIVDVAEDEHEDDVIGDLDFEDENRRRETPSTSTPKLNRKSKKSTKSRNDILLMMREDRQKYYDKKLQLLKERNEERMKRNELTKESNALLLNFLSSLKPT</sequence>
<gene>
    <name evidence="3" type="ORF">GE061_000172</name>
</gene>
<evidence type="ECO:0000313" key="4">
    <source>
        <dbReference type="Proteomes" id="UP000466442"/>
    </source>
</evidence>